<organism evidence="2 3">
    <name type="scientific">Microbacterium resistens</name>
    <dbReference type="NCBI Taxonomy" id="156977"/>
    <lineage>
        <taxon>Bacteria</taxon>
        <taxon>Bacillati</taxon>
        <taxon>Actinomycetota</taxon>
        <taxon>Actinomycetes</taxon>
        <taxon>Micrococcales</taxon>
        <taxon>Microbacteriaceae</taxon>
        <taxon>Microbacterium</taxon>
    </lineage>
</organism>
<keyword evidence="1" id="KW-0472">Membrane</keyword>
<feature type="transmembrane region" description="Helical" evidence="1">
    <location>
        <begin position="181"/>
        <end position="204"/>
    </location>
</feature>
<keyword evidence="1" id="KW-1133">Transmembrane helix</keyword>
<feature type="transmembrane region" description="Helical" evidence="1">
    <location>
        <begin position="34"/>
        <end position="67"/>
    </location>
</feature>
<dbReference type="EMBL" id="CP082781">
    <property type="protein sequence ID" value="UGS25262.1"/>
    <property type="molecule type" value="Genomic_DNA"/>
</dbReference>
<keyword evidence="1" id="KW-0812">Transmembrane</keyword>
<accession>A0ABY3RN89</accession>
<evidence type="ECO:0000313" key="3">
    <source>
        <dbReference type="Proteomes" id="UP001199642"/>
    </source>
</evidence>
<keyword evidence="3" id="KW-1185">Reference proteome</keyword>
<protein>
    <recommendedName>
        <fullName evidence="4">O-antigen ligase domain-containing protein</fullName>
    </recommendedName>
</protein>
<sequence>MGGNLVLAAVGACSAVLALLLFRAAPRATVIAWALALFFLPVWVGANVGFFWSVVTAITLLAVVAGLSDIRLHPVDAVMAVFVTLIVALFAMKGATLSATVIALLEWVLPYVWGRLVLARVSADFVVRVLAAAATVAAVLAVIEFATGTNVFSELPPLSESLYAEWGPLQIRGGLLRVEGAWGHSIAFGAAMAMTSAFLLVVPWPVVVRLLALAAVASATVMTFSRIGIITLVLTVALGLVLLPGIPARLRWWVIGGGLAAAVAVVPFIGSVFLDAGDEAGGSADYRGGLFALISQVQLLGTAGDWTGLTVGGDYLGSYANSVDNAFLVFALRFGWLPSLALMAALVLVAVMVLRRRTATPAAVAVAAQLPTMFAVALITQFGMYLWFLVGLAVAWRDLRASGGDGADLFGRERGALDAPLLTRSAR</sequence>
<evidence type="ECO:0000313" key="2">
    <source>
        <dbReference type="EMBL" id="UGS25262.1"/>
    </source>
</evidence>
<feature type="transmembrane region" description="Helical" evidence="1">
    <location>
        <begin position="374"/>
        <end position="396"/>
    </location>
</feature>
<evidence type="ECO:0008006" key="4">
    <source>
        <dbReference type="Google" id="ProtNLM"/>
    </source>
</evidence>
<gene>
    <name evidence="2" type="ORF">K8F61_11240</name>
</gene>
<dbReference type="Proteomes" id="UP001199642">
    <property type="component" value="Chromosome"/>
</dbReference>
<dbReference type="RefSeq" id="WP_231819176.1">
    <property type="nucleotide sequence ID" value="NZ_CP082781.1"/>
</dbReference>
<feature type="transmembrane region" description="Helical" evidence="1">
    <location>
        <begin position="250"/>
        <end position="274"/>
    </location>
</feature>
<reference evidence="2 3" key="1">
    <citation type="submission" date="2023-01" db="EMBL/GenBank/DDBJ databases">
        <title>Characterization of estradiol degrading bacteria Microbacterium sp. MZT7 and reveal degrading genes through genome analysis.</title>
        <authorList>
            <person name="Hao P."/>
            <person name="Gao Y."/>
        </authorList>
    </citation>
    <scope>NUCLEOTIDE SEQUENCE [LARGE SCALE GENOMIC DNA]</scope>
    <source>
        <strain evidence="2 3">MZT7</strain>
    </source>
</reference>
<feature type="transmembrane region" description="Helical" evidence="1">
    <location>
        <begin position="334"/>
        <end position="354"/>
    </location>
</feature>
<feature type="transmembrane region" description="Helical" evidence="1">
    <location>
        <begin position="210"/>
        <end position="243"/>
    </location>
</feature>
<proteinExistence type="predicted"/>
<name>A0ABY3RN89_9MICO</name>
<feature type="transmembrane region" description="Helical" evidence="1">
    <location>
        <begin position="79"/>
        <end position="105"/>
    </location>
</feature>
<feature type="transmembrane region" description="Helical" evidence="1">
    <location>
        <begin position="125"/>
        <end position="146"/>
    </location>
</feature>
<evidence type="ECO:0000256" key="1">
    <source>
        <dbReference type="SAM" id="Phobius"/>
    </source>
</evidence>